<keyword evidence="2" id="KW-1185">Reference proteome</keyword>
<dbReference type="EMBL" id="JBHTAJ010000007">
    <property type="protein sequence ID" value="MFC7178901.1"/>
    <property type="molecule type" value="Genomic_DNA"/>
</dbReference>
<proteinExistence type="predicted"/>
<comment type="caution">
    <text evidence="1">The sequence shown here is derived from an EMBL/GenBank/DDBJ whole genome shotgun (WGS) entry which is preliminary data.</text>
</comment>
<accession>A0ABW2FSL6</accession>
<evidence type="ECO:0000313" key="2">
    <source>
        <dbReference type="Proteomes" id="UP001596435"/>
    </source>
</evidence>
<sequence length="532" mass="55758">MSKGQTQLGYELHLARAWDQRLGPAPPGSSGRDLLRGGHGACLLTVLRLAAHRGPEMGTGTGLAAALVRAGHLARAVELVRSSAGRSGPGDDLVRLVRTAGGAGDVDGARALAESLPDRSLRDRALVAHIPAVARAGGHERAADLAEGIRYPHNRPMAWAVLAETVAESGDFPAALGYAARAAEHAGHHPDAGHVLVRLMKITHAAGDHVLAGTYADRVEGFVRSEGRAGTGRGGALVAVLAFEAGNGDLDRLDALLRGLARADRAVADGPQANTGDPHVLCLTILARPRPPLDAKAVTELLEAVTGTVDQEVALALADRAEQLLRRDGGFDSLALRAAVTLLLARHGQVERAMALADRIVEPDLRAARQAEIVEALARSGDTARAEALAGAFTDRWARSRALIGVVGELARCGRTARAEALARTIPDRWGQGEALIGVVRELARQGESERAEDLADTILHRATRARALAALLEVSEPARARRLAARAVFLGGWPIVLEHLEKIAPGGARVIADEVMTWQEACLGTAEGAGQ</sequence>
<gene>
    <name evidence="1" type="ORF">ACFQMG_04905</name>
</gene>
<protein>
    <submittedName>
        <fullName evidence="1">Uncharacterized protein</fullName>
    </submittedName>
</protein>
<name>A0ABW2FSL6_9ACTN</name>
<evidence type="ECO:0000313" key="1">
    <source>
        <dbReference type="EMBL" id="MFC7178901.1"/>
    </source>
</evidence>
<reference evidence="2" key="1">
    <citation type="journal article" date="2019" name="Int. J. Syst. Evol. Microbiol.">
        <title>The Global Catalogue of Microorganisms (GCM) 10K type strain sequencing project: providing services to taxonomists for standard genome sequencing and annotation.</title>
        <authorList>
            <consortium name="The Broad Institute Genomics Platform"/>
            <consortium name="The Broad Institute Genome Sequencing Center for Infectious Disease"/>
            <person name="Wu L."/>
            <person name="Ma J."/>
        </authorList>
    </citation>
    <scope>NUCLEOTIDE SEQUENCE [LARGE SCALE GENOMIC DNA]</scope>
    <source>
        <strain evidence="2">CGMCC 1.12859</strain>
    </source>
</reference>
<dbReference type="InterPro" id="IPR011990">
    <property type="entry name" value="TPR-like_helical_dom_sf"/>
</dbReference>
<organism evidence="1 2">
    <name type="scientific">Kitasatospora paranensis</name>
    <dbReference type="NCBI Taxonomy" id="258053"/>
    <lineage>
        <taxon>Bacteria</taxon>
        <taxon>Bacillati</taxon>
        <taxon>Actinomycetota</taxon>
        <taxon>Actinomycetes</taxon>
        <taxon>Kitasatosporales</taxon>
        <taxon>Streptomycetaceae</taxon>
        <taxon>Kitasatospora</taxon>
    </lineage>
</organism>
<dbReference type="Gene3D" id="1.25.40.10">
    <property type="entry name" value="Tetratricopeptide repeat domain"/>
    <property type="match status" value="2"/>
</dbReference>
<dbReference type="RefSeq" id="WP_380230508.1">
    <property type="nucleotide sequence ID" value="NZ_JBHSVH010000002.1"/>
</dbReference>
<dbReference type="Proteomes" id="UP001596435">
    <property type="component" value="Unassembled WGS sequence"/>
</dbReference>